<comment type="subunit">
    <text evidence="2">Homotetramer.</text>
</comment>
<dbReference type="FunFam" id="1.25.40.20:FF:000069">
    <property type="entry name" value="Glutaminase, isoform E"/>
    <property type="match status" value="1"/>
</dbReference>
<dbReference type="PROSITE" id="PS50088">
    <property type="entry name" value="ANK_REPEAT"/>
    <property type="match status" value="1"/>
</dbReference>
<evidence type="ECO:0000259" key="10">
    <source>
        <dbReference type="Pfam" id="PF17959"/>
    </source>
</evidence>
<dbReference type="Proteomes" id="UP000625711">
    <property type="component" value="Unassembled WGS sequence"/>
</dbReference>
<reference evidence="11" key="1">
    <citation type="submission" date="2020-08" db="EMBL/GenBank/DDBJ databases">
        <title>Genome sequencing and assembly of the red palm weevil Rhynchophorus ferrugineus.</title>
        <authorList>
            <person name="Dias G.B."/>
            <person name="Bergman C.M."/>
            <person name="Manee M."/>
        </authorList>
    </citation>
    <scope>NUCLEOTIDE SEQUENCE</scope>
    <source>
        <strain evidence="11">AA-2017</strain>
        <tissue evidence="11">Whole larva</tissue>
    </source>
</reference>
<evidence type="ECO:0000256" key="1">
    <source>
        <dbReference type="ARBA" id="ARBA00011076"/>
    </source>
</evidence>
<dbReference type="InterPro" id="IPR015868">
    <property type="entry name" value="Glutaminase"/>
</dbReference>
<comment type="caution">
    <text evidence="11">The sequence shown here is derived from an EMBL/GenBank/DDBJ whole genome shotgun (WGS) entry which is preliminary data.</text>
</comment>
<evidence type="ECO:0000256" key="3">
    <source>
        <dbReference type="ARBA" id="ARBA00012918"/>
    </source>
</evidence>
<proteinExistence type="inferred from homology"/>
<evidence type="ECO:0000256" key="4">
    <source>
        <dbReference type="ARBA" id="ARBA00022737"/>
    </source>
</evidence>
<dbReference type="Pfam" id="PF12796">
    <property type="entry name" value="Ank_2"/>
    <property type="match status" value="1"/>
</dbReference>
<dbReference type="HAMAP" id="MF_00313">
    <property type="entry name" value="Glutaminase"/>
    <property type="match status" value="1"/>
</dbReference>
<evidence type="ECO:0000313" key="12">
    <source>
        <dbReference type="Proteomes" id="UP000625711"/>
    </source>
</evidence>
<dbReference type="GO" id="GO:0004359">
    <property type="term" value="F:glutaminase activity"/>
    <property type="evidence" value="ECO:0007669"/>
    <property type="project" value="UniProtKB-EC"/>
</dbReference>
<evidence type="ECO:0000256" key="6">
    <source>
        <dbReference type="ARBA" id="ARBA00023043"/>
    </source>
</evidence>
<evidence type="ECO:0000256" key="2">
    <source>
        <dbReference type="ARBA" id="ARBA00011881"/>
    </source>
</evidence>
<dbReference type="SUPFAM" id="SSF56601">
    <property type="entry name" value="beta-lactamase/transpeptidase-like"/>
    <property type="match status" value="1"/>
</dbReference>
<accession>A0A834HVN0</accession>
<dbReference type="SMART" id="SM00248">
    <property type="entry name" value="ANK"/>
    <property type="match status" value="2"/>
</dbReference>
<dbReference type="InterPro" id="IPR012338">
    <property type="entry name" value="Beta-lactam/transpept-like"/>
</dbReference>
<dbReference type="InterPro" id="IPR036770">
    <property type="entry name" value="Ankyrin_rpt-contain_sf"/>
</dbReference>
<keyword evidence="6 9" id="KW-0040">ANK repeat</keyword>
<dbReference type="EMBL" id="JAACXV010014476">
    <property type="protein sequence ID" value="KAF7267021.1"/>
    <property type="molecule type" value="Genomic_DNA"/>
</dbReference>
<keyword evidence="5" id="KW-0378">Hydrolase</keyword>
<dbReference type="InterPro" id="IPR041541">
    <property type="entry name" value="Glutaminase_EF-hand"/>
</dbReference>
<dbReference type="Pfam" id="PF04960">
    <property type="entry name" value="Glutaminase"/>
    <property type="match status" value="1"/>
</dbReference>
<dbReference type="OrthoDB" id="9995210at2759"/>
<comment type="catalytic activity">
    <reaction evidence="7">
        <text>L-glutamine + H2O = L-glutamate + NH4(+)</text>
        <dbReference type="Rhea" id="RHEA:15889"/>
        <dbReference type="ChEBI" id="CHEBI:15377"/>
        <dbReference type="ChEBI" id="CHEBI:28938"/>
        <dbReference type="ChEBI" id="CHEBI:29985"/>
        <dbReference type="ChEBI" id="CHEBI:58359"/>
        <dbReference type="EC" id="3.5.1.2"/>
    </reaction>
</comment>
<name>A0A834HVN0_RHYFE</name>
<keyword evidence="4" id="KW-0677">Repeat</keyword>
<organism evidence="11 12">
    <name type="scientific">Rhynchophorus ferrugineus</name>
    <name type="common">Red palm weevil</name>
    <name type="synonym">Curculio ferrugineus</name>
    <dbReference type="NCBI Taxonomy" id="354439"/>
    <lineage>
        <taxon>Eukaryota</taxon>
        <taxon>Metazoa</taxon>
        <taxon>Ecdysozoa</taxon>
        <taxon>Arthropoda</taxon>
        <taxon>Hexapoda</taxon>
        <taxon>Insecta</taxon>
        <taxon>Pterygota</taxon>
        <taxon>Neoptera</taxon>
        <taxon>Endopterygota</taxon>
        <taxon>Coleoptera</taxon>
        <taxon>Polyphaga</taxon>
        <taxon>Cucujiformia</taxon>
        <taxon>Curculionidae</taxon>
        <taxon>Dryophthorinae</taxon>
        <taxon>Rhynchophorus</taxon>
    </lineage>
</organism>
<comment type="similarity">
    <text evidence="1">Belongs to the glutaminase family.</text>
</comment>
<evidence type="ECO:0000313" key="11">
    <source>
        <dbReference type="EMBL" id="KAF7267021.1"/>
    </source>
</evidence>
<evidence type="ECO:0000256" key="7">
    <source>
        <dbReference type="ARBA" id="ARBA00049534"/>
    </source>
</evidence>
<evidence type="ECO:0000256" key="9">
    <source>
        <dbReference type="PROSITE-ProRule" id="PRU00023"/>
    </source>
</evidence>
<dbReference type="FunFam" id="3.40.710.10:FF:000008">
    <property type="entry name" value="Glutaminase, isoform E"/>
    <property type="match status" value="1"/>
</dbReference>
<dbReference type="Gene3D" id="1.25.40.20">
    <property type="entry name" value="Ankyrin repeat-containing domain"/>
    <property type="match status" value="1"/>
</dbReference>
<dbReference type="SUPFAM" id="SSF48403">
    <property type="entry name" value="Ankyrin repeat"/>
    <property type="match status" value="1"/>
</dbReference>
<dbReference type="PANTHER" id="PTHR12544">
    <property type="entry name" value="GLUTAMINASE"/>
    <property type="match status" value="1"/>
</dbReference>
<dbReference type="PANTHER" id="PTHR12544:SF29">
    <property type="entry name" value="GLUTAMINASE"/>
    <property type="match status" value="1"/>
</dbReference>
<dbReference type="InterPro" id="IPR002110">
    <property type="entry name" value="Ankyrin_rpt"/>
</dbReference>
<dbReference type="NCBIfam" id="TIGR03814">
    <property type="entry name" value="Gln_ase"/>
    <property type="match status" value="1"/>
</dbReference>
<gene>
    <name evidence="11" type="ORF">GWI33_019727</name>
</gene>
<dbReference type="EC" id="3.5.1.2" evidence="3"/>
<dbReference type="Pfam" id="PF17959">
    <property type="entry name" value="EF-hand_14"/>
    <property type="match status" value="1"/>
</dbReference>
<feature type="domain" description="Glutaminase EF-hand" evidence="10">
    <location>
        <begin position="77"/>
        <end position="165"/>
    </location>
</feature>
<dbReference type="PROSITE" id="PS50297">
    <property type="entry name" value="ANK_REP_REGION"/>
    <property type="match status" value="1"/>
</dbReference>
<keyword evidence="12" id="KW-1185">Reference proteome</keyword>
<sequence length="610" mass="69311">MEITALKRILKPFCNKKKQIYNLLSIKKVRHFCSASNGTNILNDDNKVHHENYKQRRFYSVIHDTNYLFLGENIHTDEVLFEMFKNEQTGLLPIGKFLNALRATGLRKTDPRLKEMMDILKTLSKSNSDSYSIDTQKLNLQNFKSIISPNIGLISRAFRRQFIIPEFQEFCKNIEEIYWKCKDNTDGKVASYIPQLKRMSPNYWGISICTIDGQRFSVGDVAIPFTIQSCSKPLTYGIALDLLGADVVHQYVGQEPSGRNFNELILDHNKKPHNPMINAGAILICSLLKTLVGPEMTSAEKFDFTMNYFERLAGNEDMGFNNAVFLSERECADRNYALGFYMRENKCFPENSKFKECMDFYFQCCSLEVTCDQLSVIGATLANGGICPLTEEKVLKPESVRDVLSLMHSCGMYDYSGQFAFKVGVPTKSGVSGALLVVIPNVMGICLWSPPLDALGNSCRGVQFCEELIKKFNFHRYDNLKHAPNKVDPRKHKYESKGLNIVNLLFSAAAGDLPGLRRHMLNGMDMSLPDYDGRTALHLAAAEGHINCVEFLLKQCHVEYDIRDRWGKTPLEEALQFGHTAVIEMLQLWDEEVSRNQPSKEDKPPIQDIA</sequence>
<dbReference type="GO" id="GO:0006537">
    <property type="term" value="P:glutamate biosynthetic process"/>
    <property type="evidence" value="ECO:0007669"/>
    <property type="project" value="TreeGrafter"/>
</dbReference>
<dbReference type="AlphaFoldDB" id="A0A834HVN0"/>
<dbReference type="Gene3D" id="1.10.238.210">
    <property type="match status" value="1"/>
</dbReference>
<protein>
    <recommendedName>
        <fullName evidence="3">glutaminase</fullName>
        <ecNumber evidence="3">3.5.1.2</ecNumber>
    </recommendedName>
    <alternativeName>
        <fullName evidence="8">L-glutamine amidohydrolase</fullName>
    </alternativeName>
</protein>
<dbReference type="Gene3D" id="3.40.710.10">
    <property type="entry name" value="DD-peptidase/beta-lactamase superfamily"/>
    <property type="match status" value="1"/>
</dbReference>
<evidence type="ECO:0000256" key="5">
    <source>
        <dbReference type="ARBA" id="ARBA00022801"/>
    </source>
</evidence>
<feature type="repeat" description="ANK" evidence="9">
    <location>
        <begin position="532"/>
        <end position="554"/>
    </location>
</feature>
<evidence type="ECO:0000256" key="8">
    <source>
        <dbReference type="ARBA" id="ARBA00077251"/>
    </source>
</evidence>
<dbReference type="GO" id="GO:0006543">
    <property type="term" value="P:L-glutamine catabolic process"/>
    <property type="evidence" value="ECO:0007669"/>
    <property type="project" value="TreeGrafter"/>
</dbReference>